<dbReference type="Pfam" id="PF01593">
    <property type="entry name" value="Amino_oxidase"/>
    <property type="match status" value="1"/>
</dbReference>
<feature type="binding site" evidence="5">
    <location>
        <position position="292"/>
    </location>
    <ligand>
        <name>substrate</name>
    </ligand>
</feature>
<name>A0A8S3QPK8_MYTED</name>
<dbReference type="Gene3D" id="3.90.660.10">
    <property type="match status" value="1"/>
</dbReference>
<evidence type="ECO:0000256" key="3">
    <source>
        <dbReference type="ARBA" id="ARBA00022833"/>
    </source>
</evidence>
<evidence type="ECO:0000313" key="9">
    <source>
        <dbReference type="EMBL" id="CAG2196962.1"/>
    </source>
</evidence>
<keyword evidence="7" id="KW-0274">FAD</keyword>
<comment type="caution">
    <text evidence="9">The sequence shown here is derived from an EMBL/GenBank/DDBJ whole genome shotgun (WGS) entry which is preliminary data.</text>
</comment>
<dbReference type="SUPFAM" id="SSF57850">
    <property type="entry name" value="RING/U-box"/>
    <property type="match status" value="1"/>
</dbReference>
<feature type="binding site" evidence="5">
    <location>
        <position position="674"/>
    </location>
    <ligand>
        <name>FAD</name>
        <dbReference type="ChEBI" id="CHEBI:57692"/>
    </ligand>
</feature>
<evidence type="ECO:0000313" key="10">
    <source>
        <dbReference type="Proteomes" id="UP000683360"/>
    </source>
</evidence>
<dbReference type="OrthoDB" id="5980077at2759"/>
<feature type="binding site" evidence="5">
    <location>
        <begin position="289"/>
        <end position="292"/>
    </location>
    <ligand>
        <name>FAD</name>
        <dbReference type="ChEBI" id="CHEBI:57692"/>
    </ligand>
</feature>
<accession>A0A8S3QPK8</accession>
<reference evidence="9" key="1">
    <citation type="submission" date="2021-03" db="EMBL/GenBank/DDBJ databases">
        <authorList>
            <person name="Bekaert M."/>
        </authorList>
    </citation>
    <scope>NUCLEOTIDE SEQUENCE</scope>
</reference>
<dbReference type="AlphaFoldDB" id="A0A8S3QPK8"/>
<dbReference type="PRINTS" id="PR00757">
    <property type="entry name" value="AMINEOXDASEF"/>
</dbReference>
<dbReference type="Gene3D" id="3.50.50.60">
    <property type="entry name" value="FAD/NAD(P)-binding domain"/>
    <property type="match status" value="1"/>
</dbReference>
<keyword evidence="3" id="KW-0862">Zinc</keyword>
<feature type="domain" description="RING-type" evidence="8">
    <location>
        <begin position="44"/>
        <end position="85"/>
    </location>
</feature>
<organism evidence="9 10">
    <name type="scientific">Mytilus edulis</name>
    <name type="common">Blue mussel</name>
    <dbReference type="NCBI Taxonomy" id="6550"/>
    <lineage>
        <taxon>Eukaryota</taxon>
        <taxon>Metazoa</taxon>
        <taxon>Spiralia</taxon>
        <taxon>Lophotrochozoa</taxon>
        <taxon>Mollusca</taxon>
        <taxon>Bivalvia</taxon>
        <taxon>Autobranchia</taxon>
        <taxon>Pteriomorphia</taxon>
        <taxon>Mytilida</taxon>
        <taxon>Mytiloidea</taxon>
        <taxon>Mytilidae</taxon>
        <taxon>Mytilinae</taxon>
        <taxon>Mytilus</taxon>
    </lineage>
</organism>
<dbReference type="EMBL" id="CAJPWZ010000596">
    <property type="protein sequence ID" value="CAG2196962.1"/>
    <property type="molecule type" value="Genomic_DNA"/>
</dbReference>
<dbReference type="GO" id="GO:0008270">
    <property type="term" value="F:zinc ion binding"/>
    <property type="evidence" value="ECO:0007669"/>
    <property type="project" value="UniProtKB-KW"/>
</dbReference>
<dbReference type="PANTHER" id="PTHR10742">
    <property type="entry name" value="FLAVIN MONOAMINE OXIDASE"/>
    <property type="match status" value="1"/>
</dbReference>
<protein>
    <recommendedName>
        <fullName evidence="7">Amine oxidase</fullName>
        <ecNumber evidence="7">1.4.3.-</ecNumber>
    </recommendedName>
</protein>
<dbReference type="GO" id="GO:0009063">
    <property type="term" value="P:amino acid catabolic process"/>
    <property type="evidence" value="ECO:0007669"/>
    <property type="project" value="TreeGrafter"/>
</dbReference>
<keyword evidence="2 6" id="KW-0479">Metal-binding</keyword>
<dbReference type="CDD" id="cd16469">
    <property type="entry name" value="RING-H2_RNF24-like"/>
    <property type="match status" value="1"/>
</dbReference>
<dbReference type="PANTHER" id="PTHR10742:SF342">
    <property type="entry name" value="AMINE OXIDASE"/>
    <property type="match status" value="1"/>
</dbReference>
<dbReference type="SMART" id="SM00184">
    <property type="entry name" value="RING"/>
    <property type="match status" value="1"/>
</dbReference>
<dbReference type="Proteomes" id="UP000683360">
    <property type="component" value="Unassembled WGS sequence"/>
</dbReference>
<dbReference type="InterPro" id="IPR013083">
    <property type="entry name" value="Znf_RING/FYVE/PHD"/>
</dbReference>
<evidence type="ECO:0000259" key="8">
    <source>
        <dbReference type="PROSITE" id="PS50089"/>
    </source>
</evidence>
<dbReference type="InterPro" id="IPR050281">
    <property type="entry name" value="Flavin_monoamine_oxidase"/>
</dbReference>
<dbReference type="InterPro" id="IPR001613">
    <property type="entry name" value="Flavin_amine_oxidase"/>
</dbReference>
<dbReference type="InterPro" id="IPR001841">
    <property type="entry name" value="Znf_RING"/>
</dbReference>
<keyword evidence="2 6" id="KW-0863">Zinc-finger</keyword>
<dbReference type="InterPro" id="IPR036188">
    <property type="entry name" value="FAD/NAD-bd_sf"/>
</dbReference>
<dbReference type="EC" id="1.4.3.-" evidence="7"/>
<evidence type="ECO:0000256" key="4">
    <source>
        <dbReference type="ARBA" id="ARBA00023002"/>
    </source>
</evidence>
<evidence type="ECO:0000256" key="7">
    <source>
        <dbReference type="RuleBase" id="RU362067"/>
    </source>
</evidence>
<comment type="cofactor">
    <cofactor evidence="1 7">
        <name>FAD</name>
        <dbReference type="ChEBI" id="CHEBI:57692"/>
    </cofactor>
</comment>
<sequence length="704" mass="80325">MWRLRCRAREERGYNRIQFKEKNKKFSSKFKPVKKKRVIYSSMCAVCLEEFRNYEYIAICRCKHCFHMNCLLQWLKHRNFCPMCKATVQRVPSGERSSLIIMPQQAVPSTSNEPPVEGAQNIGKLFVGNLRMISRSKLVIGGLKKVLSFKQVQRHSSRSKSSIERIETHPIFSCPSYIGTLPNKQDTTREPIQQDDECKKFYMTIVNEDLKSAYNKHGQSLFAEKNGLEEKVTGKSVLIVGAGLAGLSAAFELEKVGYNTQILELQHRVGGRTQTLRSGFSDGLHAEGGAMRIPPNHFLTNGYIEKFGILLRSFCNYNEDTWLLIDGHDKIRTKEWKENNRMYSTQYFPGWDSNLAADTRSSVEGIHDLYECTMQPVMDELYSSINEKGPQDGWNGWVEKWSKLSVEEFLRTDGNCEPKSSYRPWPEAAIRGLQVATYSPAFGTSLVEHLRDELGEWWKNDLQTPVDGMDTIAKNFIKPQLGSNDKTIDLSKKNNIWFESTDRTYTADAVIITVPLTILRQIEGDIPEEQRKVFRNIHYRASTKVVLQCKSRFWEKDVGQGGFSKTNLPIGQLHYPSPNDPPPPNKRGLLVVYAWEQDALIFGSQPHAEAIDSAVREITKIHPEMESEFEVGMVQAWFSDNSAQGAHSCLQPYQYIDGMKTLMKPEHPVYLAGEAISYSNGWIQGAIESGLNAAYHLYSYDQKL</sequence>
<keyword evidence="10" id="KW-1185">Reference proteome</keyword>
<keyword evidence="4 7" id="KW-0560">Oxidoreductase</keyword>
<comment type="similarity">
    <text evidence="7">Belongs to the flavin monoamine oxidase family.</text>
</comment>
<evidence type="ECO:0000256" key="1">
    <source>
        <dbReference type="ARBA" id="ARBA00001974"/>
    </source>
</evidence>
<evidence type="ECO:0000256" key="6">
    <source>
        <dbReference type="PROSITE-ProRule" id="PRU00175"/>
    </source>
</evidence>
<evidence type="ECO:0000256" key="5">
    <source>
        <dbReference type="PIRSR" id="PIRSR601613-1"/>
    </source>
</evidence>
<dbReference type="Gene3D" id="3.30.40.10">
    <property type="entry name" value="Zinc/RING finger domain, C3HC4 (zinc finger)"/>
    <property type="match status" value="1"/>
</dbReference>
<proteinExistence type="inferred from homology"/>
<dbReference type="Gene3D" id="1.20.1440.240">
    <property type="match status" value="1"/>
</dbReference>
<dbReference type="Pfam" id="PF13639">
    <property type="entry name" value="zf-RING_2"/>
    <property type="match status" value="1"/>
</dbReference>
<gene>
    <name evidence="9" type="ORF">MEDL_11802</name>
</gene>
<dbReference type="SUPFAM" id="SSF51905">
    <property type="entry name" value="FAD/NAD(P)-binding domain"/>
    <property type="match status" value="1"/>
</dbReference>
<evidence type="ECO:0000256" key="2">
    <source>
        <dbReference type="ARBA" id="ARBA00022771"/>
    </source>
</evidence>
<dbReference type="SUPFAM" id="SSF54373">
    <property type="entry name" value="FAD-linked reductases, C-terminal domain"/>
    <property type="match status" value="1"/>
</dbReference>
<dbReference type="InterPro" id="IPR002937">
    <property type="entry name" value="Amino_oxidase"/>
</dbReference>
<keyword evidence="7" id="KW-0285">Flavoprotein</keyword>
<dbReference type="GO" id="GO:0001716">
    <property type="term" value="F:L-amino-acid oxidase activity"/>
    <property type="evidence" value="ECO:0007669"/>
    <property type="project" value="TreeGrafter"/>
</dbReference>
<dbReference type="PROSITE" id="PS50089">
    <property type="entry name" value="ZF_RING_2"/>
    <property type="match status" value="1"/>
</dbReference>